<gene>
    <name evidence="2" type="ORF">FOZ63_031543</name>
</gene>
<protein>
    <submittedName>
        <fullName evidence="2">Uncharacterized protein</fullName>
    </submittedName>
</protein>
<proteinExistence type="predicted"/>
<keyword evidence="3" id="KW-1185">Reference proteome</keyword>
<evidence type="ECO:0000256" key="1">
    <source>
        <dbReference type="SAM" id="MobiDB-lite"/>
    </source>
</evidence>
<evidence type="ECO:0000313" key="2">
    <source>
        <dbReference type="EMBL" id="KAF4703763.1"/>
    </source>
</evidence>
<accession>A0A7J6Q646</accession>
<dbReference type="AlphaFoldDB" id="A0A7J6Q646"/>
<comment type="caution">
    <text evidence="2">The sequence shown here is derived from an EMBL/GenBank/DDBJ whole genome shotgun (WGS) entry which is preliminary data.</text>
</comment>
<feature type="compositionally biased region" description="Polar residues" evidence="1">
    <location>
        <begin position="69"/>
        <end position="79"/>
    </location>
</feature>
<evidence type="ECO:0000313" key="3">
    <source>
        <dbReference type="Proteomes" id="UP000553632"/>
    </source>
</evidence>
<organism evidence="2 3">
    <name type="scientific">Perkinsus olseni</name>
    <name type="common">Perkinsus atlanticus</name>
    <dbReference type="NCBI Taxonomy" id="32597"/>
    <lineage>
        <taxon>Eukaryota</taxon>
        <taxon>Sar</taxon>
        <taxon>Alveolata</taxon>
        <taxon>Perkinsozoa</taxon>
        <taxon>Perkinsea</taxon>
        <taxon>Perkinsida</taxon>
        <taxon>Perkinsidae</taxon>
        <taxon>Perkinsus</taxon>
    </lineage>
</organism>
<feature type="non-terminal residue" evidence="2">
    <location>
        <position position="1"/>
    </location>
</feature>
<name>A0A7J6Q646_PEROL</name>
<dbReference type="EMBL" id="JABANO010035267">
    <property type="protein sequence ID" value="KAF4703763.1"/>
    <property type="molecule type" value="Genomic_DNA"/>
</dbReference>
<reference evidence="2 3" key="1">
    <citation type="submission" date="2020-04" db="EMBL/GenBank/DDBJ databases">
        <title>Perkinsus olseni comparative genomics.</title>
        <authorList>
            <person name="Bogema D.R."/>
        </authorList>
    </citation>
    <scope>NUCLEOTIDE SEQUENCE [LARGE SCALE GENOMIC DNA]</scope>
    <source>
        <strain evidence="2 3">ATCC PRA-207</strain>
    </source>
</reference>
<sequence length="146" mass="15126">MSSNLPVTPPKFDEASLEAELRSMGLDDDADGGGGGDTLFRRGNTDNDITNLMASACASEGQRPAGLSWASSNDGSLNDPTLLKELAAMSEEEEEDPEEIDKVVQAAMSGEDRLSKASKASTGPTSDELMESLGLQDDDAGGGLDG</sequence>
<dbReference type="Proteomes" id="UP000553632">
    <property type="component" value="Unassembled WGS sequence"/>
</dbReference>
<feature type="region of interest" description="Disordered" evidence="1">
    <location>
        <begin position="59"/>
        <end position="80"/>
    </location>
</feature>
<feature type="region of interest" description="Disordered" evidence="1">
    <location>
        <begin position="20"/>
        <end position="46"/>
    </location>
</feature>
<feature type="region of interest" description="Disordered" evidence="1">
    <location>
        <begin position="107"/>
        <end position="146"/>
    </location>
</feature>